<dbReference type="Proteomes" id="UP000640489">
    <property type="component" value="Unassembled WGS sequence"/>
</dbReference>
<dbReference type="AlphaFoldDB" id="A0A930VBI7"/>
<sequence>MAANREPRDASDGTSGRVVVGVHGSRSSLLALRHAADVARDRGWDLDIVTAWPDVDEPLIHDVPGRYIAARGRALDRQWEAVASLDPVLAPRVQTFLVNARPAQALIGRCGDADLLVVGAGDPESQLHRPSVAAECVASAPCAVTVVPDPDADPVAGSPARTPPEHRRHRRPRGSKAGTASSA</sequence>
<dbReference type="InterPro" id="IPR006016">
    <property type="entry name" value="UspA"/>
</dbReference>
<feature type="region of interest" description="Disordered" evidence="1">
    <location>
        <begin position="147"/>
        <end position="183"/>
    </location>
</feature>
<comment type="caution">
    <text evidence="3">The sequence shown here is derived from an EMBL/GenBank/DDBJ whole genome shotgun (WGS) entry which is preliminary data.</text>
</comment>
<evidence type="ECO:0000259" key="2">
    <source>
        <dbReference type="Pfam" id="PF00582"/>
    </source>
</evidence>
<keyword evidence="4" id="KW-1185">Reference proteome</keyword>
<evidence type="ECO:0000313" key="4">
    <source>
        <dbReference type="Proteomes" id="UP000640489"/>
    </source>
</evidence>
<dbReference type="InterPro" id="IPR014729">
    <property type="entry name" value="Rossmann-like_a/b/a_fold"/>
</dbReference>
<accession>A0A930VBI7</accession>
<feature type="compositionally biased region" description="Low complexity" evidence="1">
    <location>
        <begin position="147"/>
        <end position="160"/>
    </location>
</feature>
<name>A0A930VBI7_9ACTN</name>
<dbReference type="Pfam" id="PF00582">
    <property type="entry name" value="Usp"/>
    <property type="match status" value="1"/>
</dbReference>
<protein>
    <submittedName>
        <fullName evidence="3">Universal stress protein</fullName>
    </submittedName>
</protein>
<dbReference type="SUPFAM" id="SSF52402">
    <property type="entry name" value="Adenine nucleotide alpha hydrolases-like"/>
    <property type="match status" value="1"/>
</dbReference>
<dbReference type="RefSeq" id="WP_194707683.1">
    <property type="nucleotide sequence ID" value="NZ_JADKPN010000009.1"/>
</dbReference>
<dbReference type="Gene3D" id="3.40.50.620">
    <property type="entry name" value="HUPs"/>
    <property type="match status" value="1"/>
</dbReference>
<dbReference type="CDD" id="cd00293">
    <property type="entry name" value="USP-like"/>
    <property type="match status" value="1"/>
</dbReference>
<evidence type="ECO:0000256" key="1">
    <source>
        <dbReference type="SAM" id="MobiDB-lite"/>
    </source>
</evidence>
<organism evidence="3 4">
    <name type="scientific">Nocardioides islandensis</name>
    <dbReference type="NCBI Taxonomy" id="433663"/>
    <lineage>
        <taxon>Bacteria</taxon>
        <taxon>Bacillati</taxon>
        <taxon>Actinomycetota</taxon>
        <taxon>Actinomycetes</taxon>
        <taxon>Propionibacteriales</taxon>
        <taxon>Nocardioidaceae</taxon>
        <taxon>Nocardioides</taxon>
    </lineage>
</organism>
<proteinExistence type="predicted"/>
<reference evidence="3" key="1">
    <citation type="submission" date="2020-11" db="EMBL/GenBank/DDBJ databases">
        <title>Nocardioides sp. nov., isolated from Soil of Cynanchum wilfordii Hemsley rhizosphere.</title>
        <authorList>
            <person name="Lee J.-S."/>
            <person name="Suh M.K."/>
            <person name="Kim J.-S."/>
        </authorList>
    </citation>
    <scope>NUCLEOTIDE SEQUENCE</scope>
    <source>
        <strain evidence="3">KCTC 19275</strain>
    </source>
</reference>
<feature type="domain" description="UspA" evidence="2">
    <location>
        <begin position="17"/>
        <end position="148"/>
    </location>
</feature>
<dbReference type="EMBL" id="JADKPN010000009">
    <property type="protein sequence ID" value="MBF4764499.1"/>
    <property type="molecule type" value="Genomic_DNA"/>
</dbReference>
<gene>
    <name evidence="3" type="ORF">ISU07_15305</name>
</gene>
<evidence type="ECO:0000313" key="3">
    <source>
        <dbReference type="EMBL" id="MBF4764499.1"/>
    </source>
</evidence>